<proteinExistence type="predicted"/>
<accession>A0A1L6TBT4</accession>
<evidence type="ECO:0000313" key="2">
    <source>
        <dbReference type="Proteomes" id="UP000029558"/>
    </source>
</evidence>
<gene>
    <name evidence="1" type="ORF">KU39_1610</name>
</gene>
<sequence>MKQYINNVNWISVIALLLATTMLQLILQQLYLGNFTVVGFSSNLQEIIQSNKAPEVWNQFLMLLSHYSVVSLTVIFLLMLLTTIGLFFSSNPVYAFVMAMIFASFWISNLGRSSSWIFEFLFPSLFALVVSIAQWDIKNHSKKSNQQLGYKILPSHKKWVMILAVFIIFVIFYYFNYLSKNGGEHRLAVSSLFSIFSSLAIFISLYLDRLRPVLQTEVMDFVNNRYLVIMGSIIGLMLVYQVNADISLHWFTSEGYKNLVETYQKTSNAPEVVKSFLALSASMSSILAPIQFIFETLAAFCLFLGVFRTPMYWLTTGLLGLLMIIEFGVPAQWPPTPQSPVNWLWELMLPTSVLLICSVHASAQFFCTQSHRERWLGTQLFSELSLSTKTLIISLLIVIFGIAFAQSTASHIVGTVLSTTLLFSILLFLIIIIIDPMKAKSRPTQTI</sequence>
<protein>
    <submittedName>
        <fullName evidence="1">Membrane protein</fullName>
    </submittedName>
</protein>
<dbReference type="Proteomes" id="UP000029558">
    <property type="component" value="Chromosome"/>
</dbReference>
<organism evidence="1 2">
    <name type="scientific">Piscirickettsia salmonis</name>
    <dbReference type="NCBI Taxonomy" id="1238"/>
    <lineage>
        <taxon>Bacteria</taxon>
        <taxon>Pseudomonadati</taxon>
        <taxon>Pseudomonadota</taxon>
        <taxon>Gammaproteobacteria</taxon>
        <taxon>Thiotrichales</taxon>
        <taxon>Piscirickettsiaceae</taxon>
        <taxon>Piscirickettsia</taxon>
    </lineage>
</organism>
<evidence type="ECO:0000313" key="1">
    <source>
        <dbReference type="EMBL" id="ALB22792.1"/>
    </source>
</evidence>
<dbReference type="RefSeq" id="WP_027243017.1">
    <property type="nucleotide sequence ID" value="NZ_CP012508.1"/>
</dbReference>
<dbReference type="AlphaFoldDB" id="A0A1L6TBT4"/>
<dbReference type="OrthoDB" id="5718320at2"/>
<dbReference type="EMBL" id="CP012508">
    <property type="protein sequence ID" value="ALB22792.1"/>
    <property type="molecule type" value="Genomic_DNA"/>
</dbReference>
<name>A0A1L6TBT4_PISSA</name>
<reference evidence="1 2" key="1">
    <citation type="journal article" date="2014" name="Genome Announc.">
        <title>Comparative Genome Analysis of Two Isolates of the Fish Pathogen Piscirickettsia salmonis from Different Hosts Reveals Major Differences in Virulence-Associated Secretion Systems.</title>
        <authorList>
            <person name="Bohle H."/>
            <person name="Henriquez P."/>
            <person name="Grothusen H."/>
            <person name="Navas E."/>
            <person name="Sandoval A."/>
            <person name="Bustamante F."/>
            <person name="Bustos P."/>
            <person name="Mancilla M."/>
        </authorList>
    </citation>
    <scope>NUCLEOTIDE SEQUENCE [LARGE SCALE GENOMIC DNA]</scope>
    <source>
        <strain evidence="2">B1-32597</strain>
    </source>
</reference>